<accession>A0A0D2CW75</accession>
<dbReference type="InterPro" id="IPR036188">
    <property type="entry name" value="FAD/NAD-bd_sf"/>
</dbReference>
<dbReference type="Proteomes" id="UP000054266">
    <property type="component" value="Unassembled WGS sequence"/>
</dbReference>
<dbReference type="PANTHER" id="PTHR13789">
    <property type="entry name" value="MONOOXYGENASE"/>
    <property type="match status" value="1"/>
</dbReference>
<keyword evidence="8" id="KW-1185">Reference proteome</keyword>
<dbReference type="Gene3D" id="3.50.50.60">
    <property type="entry name" value="FAD/NAD(P)-binding domain"/>
    <property type="match status" value="1"/>
</dbReference>
<organism evidence="7 8">
    <name type="scientific">Phialophora macrospora</name>
    <dbReference type="NCBI Taxonomy" id="1851006"/>
    <lineage>
        <taxon>Eukaryota</taxon>
        <taxon>Fungi</taxon>
        <taxon>Dikarya</taxon>
        <taxon>Ascomycota</taxon>
        <taxon>Pezizomycotina</taxon>
        <taxon>Eurotiomycetes</taxon>
        <taxon>Chaetothyriomycetidae</taxon>
        <taxon>Chaetothyriales</taxon>
        <taxon>Herpotrichiellaceae</taxon>
        <taxon>Phialophora</taxon>
    </lineage>
</organism>
<reference evidence="7 8" key="1">
    <citation type="submission" date="2015-01" db="EMBL/GenBank/DDBJ databases">
        <title>The Genome Sequence of Capronia semiimmersa CBS27337.</title>
        <authorList>
            <consortium name="The Broad Institute Genomics Platform"/>
            <person name="Cuomo C."/>
            <person name="de Hoog S."/>
            <person name="Gorbushina A."/>
            <person name="Stielow B."/>
            <person name="Teixiera M."/>
            <person name="Abouelleil A."/>
            <person name="Chapman S.B."/>
            <person name="Priest M."/>
            <person name="Young S.K."/>
            <person name="Wortman J."/>
            <person name="Nusbaum C."/>
            <person name="Birren B."/>
        </authorList>
    </citation>
    <scope>NUCLEOTIDE SEQUENCE [LARGE SCALE GENOMIC DNA]</scope>
    <source>
        <strain evidence="7 8">CBS 27337</strain>
    </source>
</reference>
<evidence type="ECO:0000313" key="8">
    <source>
        <dbReference type="Proteomes" id="UP000054266"/>
    </source>
</evidence>
<keyword evidence="3" id="KW-0274">FAD</keyword>
<keyword evidence="4" id="KW-0560">Oxidoreductase</keyword>
<evidence type="ECO:0000256" key="3">
    <source>
        <dbReference type="ARBA" id="ARBA00022827"/>
    </source>
</evidence>
<sequence length="410" mass="45716">MKITIIGGGISGLSVALALTKWLPEKPDIIILELRPEPSTIGGAVGLTPNALRCLHHLGVLARIHESSLGVAVDRIELFTMYTGARLGEISFTGEQGSGVGTPPFKGLRIMRADLVQSLTECVRQFDNVRLEYGRRPTQIIESEEQVTVHVDDGDTVTSDLLLGCDGIHSFVRTSLVDPERRPLYTGIAAVFGFAKLGEEAKVPWKDTGLCQSKRGSLMTSYFEPQREQQFVAAIMETEDVRSKQGWLARGTEQDKIRQNVRDRFGNSAIGFLDPLIDATTHWTLYPVFKLAPRGKWCSKRTMLLGDAAHACPPQGESTGYALEDAILFARVMAIGSNDGLDDTFATYQKVRRERIDKAYDEATFGWETQKDCGWFTFLLRTWLTTAFLWWTAAARQRRYSEDVATMDLE</sequence>
<evidence type="ECO:0000256" key="2">
    <source>
        <dbReference type="ARBA" id="ARBA00022630"/>
    </source>
</evidence>
<dbReference type="PRINTS" id="PR00420">
    <property type="entry name" value="RNGMNOXGNASE"/>
</dbReference>
<dbReference type="AlphaFoldDB" id="A0A0D2CW75"/>
<evidence type="ECO:0000256" key="5">
    <source>
        <dbReference type="ARBA" id="ARBA00023033"/>
    </source>
</evidence>
<name>A0A0D2CW75_9EURO</name>
<dbReference type="Pfam" id="PF01494">
    <property type="entry name" value="FAD_binding_3"/>
    <property type="match status" value="1"/>
</dbReference>
<feature type="domain" description="FAD-binding" evidence="6">
    <location>
        <begin position="2"/>
        <end position="362"/>
    </location>
</feature>
<dbReference type="PANTHER" id="PTHR13789:SF309">
    <property type="entry name" value="PUTATIVE (AFU_ORTHOLOGUE AFUA_6G14510)-RELATED"/>
    <property type="match status" value="1"/>
</dbReference>
<dbReference type="SUPFAM" id="SSF51905">
    <property type="entry name" value="FAD/NAD(P)-binding domain"/>
    <property type="match status" value="1"/>
</dbReference>
<dbReference type="InterPro" id="IPR050493">
    <property type="entry name" value="FAD-dep_Monooxygenase_BioMet"/>
</dbReference>
<dbReference type="GO" id="GO:0071949">
    <property type="term" value="F:FAD binding"/>
    <property type="evidence" value="ECO:0007669"/>
    <property type="project" value="InterPro"/>
</dbReference>
<dbReference type="InterPro" id="IPR002938">
    <property type="entry name" value="FAD-bd"/>
</dbReference>
<keyword evidence="2" id="KW-0285">Flavoprotein</keyword>
<gene>
    <name evidence="7" type="ORF">PV04_05285</name>
</gene>
<dbReference type="GO" id="GO:0004497">
    <property type="term" value="F:monooxygenase activity"/>
    <property type="evidence" value="ECO:0007669"/>
    <property type="project" value="UniProtKB-KW"/>
</dbReference>
<evidence type="ECO:0000313" key="7">
    <source>
        <dbReference type="EMBL" id="KIW69406.1"/>
    </source>
</evidence>
<proteinExistence type="inferred from homology"/>
<evidence type="ECO:0000259" key="6">
    <source>
        <dbReference type="Pfam" id="PF01494"/>
    </source>
</evidence>
<evidence type="ECO:0000256" key="1">
    <source>
        <dbReference type="ARBA" id="ARBA00007992"/>
    </source>
</evidence>
<dbReference type="HOGENOM" id="CLU_009665_19_5_1"/>
<dbReference type="EMBL" id="KN846958">
    <property type="protein sequence ID" value="KIW69406.1"/>
    <property type="molecule type" value="Genomic_DNA"/>
</dbReference>
<dbReference type="STRING" id="5601.A0A0D2CW75"/>
<protein>
    <recommendedName>
        <fullName evidence="6">FAD-binding domain-containing protein</fullName>
    </recommendedName>
</protein>
<evidence type="ECO:0000256" key="4">
    <source>
        <dbReference type="ARBA" id="ARBA00023002"/>
    </source>
</evidence>
<comment type="similarity">
    <text evidence="1">Belongs to the paxM FAD-dependent monooxygenase family.</text>
</comment>
<keyword evidence="5" id="KW-0503">Monooxygenase</keyword>